<keyword evidence="3 5" id="KW-0547">Nucleotide-binding</keyword>
<dbReference type="UniPathway" id="UPA00079"/>
<comment type="caution">
    <text evidence="8">The sequence shown here is derived from an EMBL/GenBank/DDBJ whole genome shotgun (WGS) entry which is preliminary data.</text>
</comment>
<dbReference type="HAMAP" id="MF_00731">
    <property type="entry name" value="MenE"/>
    <property type="match status" value="1"/>
</dbReference>
<sequence>MRLPEWLAWRAVATPERAALIWRERTWTFAELALEADRLACQLAGLGVRAGDRVAACLSNRPELVVLVHAVSRLGAVLVPLNVRLTPQELLTVLADADPHVVLVESATRGAVASWTGTVVDVEELAGLPEAAVELRRDVEVDAVHTLIYTSGTTDRPKGVLLTYGNHWWSAVGSQLNLGVLPDDRWLLCLPLFHVGGLSILFRSVLGGFAVELHERFDAAMANEAIERGVTLASLVGTMLWRMLEERGERRYPAHLRAVLLGGGPAPRPLLERCAAVGLPVLQTYGLTETASQLATLAPEDALRKLGSAGKPLYPNALRIVRPDGSLAEPGEPGEIEVRGPVVTPGYWRRPDLTARAFSNGWLRTGDIGYLDEEGYLYVLDRRDDLIVTGGENVFPAEVEAVLLGHPAVAEAVVVGIPDVEWGQRVVAAVVLRRGMSATAHELVAWCRTRLAGYKVPRTIRFVEELPRTASGKLQRWLVRQEWERARYSCTGDSGSRDEA</sequence>
<keyword evidence="2 5" id="KW-0436">Ligase</keyword>
<evidence type="ECO:0000259" key="6">
    <source>
        <dbReference type="Pfam" id="PF00501"/>
    </source>
</evidence>
<organism evidence="8">
    <name type="scientific">Thermomicrobium roseum</name>
    <dbReference type="NCBI Taxonomy" id="500"/>
    <lineage>
        <taxon>Bacteria</taxon>
        <taxon>Pseudomonadati</taxon>
        <taxon>Thermomicrobiota</taxon>
        <taxon>Thermomicrobia</taxon>
        <taxon>Thermomicrobiales</taxon>
        <taxon>Thermomicrobiaceae</taxon>
        <taxon>Thermomicrobium</taxon>
    </lineage>
</organism>
<dbReference type="InterPro" id="IPR045851">
    <property type="entry name" value="AMP-bd_C_sf"/>
</dbReference>
<dbReference type="PANTHER" id="PTHR43201:SF32">
    <property type="entry name" value="2-SUCCINYLBENZOATE--COA LIGASE, CHLOROPLASTIC_PEROXISOMAL"/>
    <property type="match status" value="1"/>
</dbReference>
<protein>
    <recommendedName>
        <fullName evidence="5">2-succinylbenzoate--CoA ligase</fullName>
        <ecNumber evidence="5">6.2.1.26</ecNumber>
    </recommendedName>
    <alternativeName>
        <fullName evidence="5">o-succinylbenzoyl-CoA synthetase</fullName>
        <shortName evidence="5">OSB-CoA synthetase</shortName>
    </alternativeName>
</protein>
<dbReference type="InterPro" id="IPR000873">
    <property type="entry name" value="AMP-dep_synth/lig_dom"/>
</dbReference>
<comment type="pathway">
    <text evidence="5">Quinol/quinone metabolism; 1,4-dihydroxy-2-naphthoate biosynthesis; 1,4-dihydroxy-2-naphthoate from chorismate: step 5/7.</text>
</comment>
<dbReference type="InterPro" id="IPR010192">
    <property type="entry name" value="MenE"/>
</dbReference>
<evidence type="ECO:0000256" key="3">
    <source>
        <dbReference type="ARBA" id="ARBA00022741"/>
    </source>
</evidence>
<dbReference type="EC" id="6.2.1.26" evidence="5"/>
<gene>
    <name evidence="5 8" type="primary">menE</name>
    <name evidence="8" type="ORF">ENP47_02385</name>
</gene>
<dbReference type="InterPro" id="IPR042099">
    <property type="entry name" value="ANL_N_sf"/>
</dbReference>
<evidence type="ECO:0000259" key="7">
    <source>
        <dbReference type="Pfam" id="PF13193"/>
    </source>
</evidence>
<dbReference type="SUPFAM" id="SSF56801">
    <property type="entry name" value="Acetyl-CoA synthetase-like"/>
    <property type="match status" value="1"/>
</dbReference>
<dbReference type="Gene3D" id="3.40.50.12780">
    <property type="entry name" value="N-terminal domain of ligase-like"/>
    <property type="match status" value="1"/>
</dbReference>
<evidence type="ECO:0000313" key="8">
    <source>
        <dbReference type="EMBL" id="HEF64446.1"/>
    </source>
</evidence>
<feature type="domain" description="AMP-binding enzyme C-terminal" evidence="7">
    <location>
        <begin position="398"/>
        <end position="473"/>
    </location>
</feature>
<dbReference type="AlphaFoldDB" id="A0A7C1JX37"/>
<dbReference type="EMBL" id="DSJL01000006">
    <property type="protein sequence ID" value="HEF64446.1"/>
    <property type="molecule type" value="Genomic_DNA"/>
</dbReference>
<reference evidence="8" key="1">
    <citation type="journal article" date="2020" name="mSystems">
        <title>Genome- and Community-Level Interaction Insights into Carbon Utilization and Element Cycling Functions of Hydrothermarchaeota in Hydrothermal Sediment.</title>
        <authorList>
            <person name="Zhou Z."/>
            <person name="Liu Y."/>
            <person name="Xu W."/>
            <person name="Pan J."/>
            <person name="Luo Z.H."/>
            <person name="Li M."/>
        </authorList>
    </citation>
    <scope>NUCLEOTIDE SEQUENCE [LARGE SCALE GENOMIC DNA]</scope>
    <source>
        <strain evidence="8">SpSt-222</strain>
    </source>
</reference>
<dbReference type="Pfam" id="PF00501">
    <property type="entry name" value="AMP-binding"/>
    <property type="match status" value="1"/>
</dbReference>
<dbReference type="InterPro" id="IPR025110">
    <property type="entry name" value="AMP-bd_C"/>
</dbReference>
<keyword evidence="4 5" id="KW-0067">ATP-binding</keyword>
<name>A0A7C1JX37_THERO</name>
<dbReference type="GO" id="GO:0031956">
    <property type="term" value="F:medium-chain fatty acid-CoA ligase activity"/>
    <property type="evidence" value="ECO:0007669"/>
    <property type="project" value="TreeGrafter"/>
</dbReference>
<evidence type="ECO:0000256" key="2">
    <source>
        <dbReference type="ARBA" id="ARBA00022598"/>
    </source>
</evidence>
<dbReference type="NCBIfam" id="NF002966">
    <property type="entry name" value="PRK03640.1"/>
    <property type="match status" value="1"/>
</dbReference>
<dbReference type="GO" id="GO:0005524">
    <property type="term" value="F:ATP binding"/>
    <property type="evidence" value="ECO:0007669"/>
    <property type="project" value="UniProtKB-KW"/>
</dbReference>
<dbReference type="FunFam" id="3.30.300.30:FF:000008">
    <property type="entry name" value="2,3-dihydroxybenzoate-AMP ligase"/>
    <property type="match status" value="1"/>
</dbReference>
<dbReference type="GO" id="GO:0006631">
    <property type="term" value="P:fatty acid metabolic process"/>
    <property type="evidence" value="ECO:0007669"/>
    <property type="project" value="TreeGrafter"/>
</dbReference>
<dbReference type="Pfam" id="PF13193">
    <property type="entry name" value="AMP-binding_C"/>
    <property type="match status" value="1"/>
</dbReference>
<proteinExistence type="inferred from homology"/>
<keyword evidence="1 5" id="KW-0474">Menaquinone biosynthesis</keyword>
<evidence type="ECO:0000256" key="4">
    <source>
        <dbReference type="ARBA" id="ARBA00022840"/>
    </source>
</evidence>
<comment type="pathway">
    <text evidence="5">Quinol/quinone metabolism; menaquinone biosynthesis.</text>
</comment>
<dbReference type="NCBIfam" id="TIGR01923">
    <property type="entry name" value="menE"/>
    <property type="match status" value="1"/>
</dbReference>
<evidence type="ECO:0000256" key="1">
    <source>
        <dbReference type="ARBA" id="ARBA00022428"/>
    </source>
</evidence>
<dbReference type="GO" id="GO:0008756">
    <property type="term" value="F:o-succinylbenzoate-CoA ligase activity"/>
    <property type="evidence" value="ECO:0007669"/>
    <property type="project" value="UniProtKB-UniRule"/>
</dbReference>
<dbReference type="UniPathway" id="UPA01057">
    <property type="reaction ID" value="UER00166"/>
</dbReference>
<dbReference type="Gene3D" id="3.30.300.30">
    <property type="match status" value="1"/>
</dbReference>
<accession>A0A7C1JX37</accession>
<feature type="domain" description="AMP-dependent synthetase/ligase" evidence="6">
    <location>
        <begin position="8"/>
        <end position="348"/>
    </location>
</feature>
<evidence type="ECO:0000256" key="5">
    <source>
        <dbReference type="HAMAP-Rule" id="MF_00731"/>
    </source>
</evidence>
<dbReference type="GO" id="GO:0009234">
    <property type="term" value="P:menaquinone biosynthetic process"/>
    <property type="evidence" value="ECO:0007669"/>
    <property type="project" value="UniProtKB-UniRule"/>
</dbReference>
<dbReference type="PANTHER" id="PTHR43201">
    <property type="entry name" value="ACYL-COA SYNTHETASE"/>
    <property type="match status" value="1"/>
</dbReference>
<comment type="similarity">
    <text evidence="5">Belongs to the ATP-dependent AMP-binding enzyme family. MenE subfamily.</text>
</comment>
<comment type="function">
    <text evidence="5">Converts 2-succinylbenzoate (OSB) to 2-succinylbenzoyl-CoA (OSB-CoA).</text>
</comment>
<comment type="catalytic activity">
    <reaction evidence="5">
        <text>2-succinylbenzoate + ATP + CoA = 2-succinylbenzoyl-CoA + AMP + diphosphate</text>
        <dbReference type="Rhea" id="RHEA:17009"/>
        <dbReference type="ChEBI" id="CHEBI:18325"/>
        <dbReference type="ChEBI" id="CHEBI:30616"/>
        <dbReference type="ChEBI" id="CHEBI:33019"/>
        <dbReference type="ChEBI" id="CHEBI:57287"/>
        <dbReference type="ChEBI" id="CHEBI:57364"/>
        <dbReference type="ChEBI" id="CHEBI:456215"/>
        <dbReference type="EC" id="6.2.1.26"/>
    </reaction>
</comment>